<evidence type="ECO:0000256" key="7">
    <source>
        <dbReference type="ARBA" id="ARBA00022741"/>
    </source>
</evidence>
<evidence type="ECO:0000256" key="1">
    <source>
        <dbReference type="ARBA" id="ARBA00005121"/>
    </source>
</evidence>
<keyword evidence="5" id="KW-0169">Cobalamin biosynthesis</keyword>
<feature type="domain" description="Cobalamin adenosyltransferase-like" evidence="14">
    <location>
        <begin position="3"/>
        <end position="168"/>
    </location>
</feature>
<dbReference type="GO" id="GO:0008817">
    <property type="term" value="F:corrinoid adenosyltransferase activity"/>
    <property type="evidence" value="ECO:0007669"/>
    <property type="project" value="UniProtKB-EC"/>
</dbReference>
<comment type="pathway">
    <text evidence="1">Cofactor biosynthesis; adenosylcobalamin biosynthesis; adenosylcobalamin from cob(II)yrinate a,c-diamide: step 2/7.</text>
</comment>
<evidence type="ECO:0000256" key="2">
    <source>
        <dbReference type="ARBA" id="ARBA00007487"/>
    </source>
</evidence>
<dbReference type="SUPFAM" id="SSF89028">
    <property type="entry name" value="Cobalamin adenosyltransferase-like"/>
    <property type="match status" value="1"/>
</dbReference>
<protein>
    <recommendedName>
        <fullName evidence="4">Corrinoid adenosyltransferase</fullName>
        <ecNumber evidence="3">2.5.1.17</ecNumber>
    </recommendedName>
    <alternativeName>
        <fullName evidence="9">Cob(II)alamin adenosyltransferase</fullName>
    </alternativeName>
    <alternativeName>
        <fullName evidence="11">Cob(II)yrinic acid a,c-diamide adenosyltransferase</fullName>
    </alternativeName>
    <alternativeName>
        <fullName evidence="10">Cobinamide/cobalamin adenosyltransferase</fullName>
    </alternativeName>
</protein>
<dbReference type="PANTHER" id="PTHR12213:SF0">
    <property type="entry name" value="CORRINOID ADENOSYLTRANSFERASE MMAB"/>
    <property type="match status" value="1"/>
</dbReference>
<dbReference type="InterPro" id="IPR009221">
    <property type="entry name" value="PduO"/>
</dbReference>
<comment type="caution">
    <text evidence="16">The sequence shown here is derived from an EMBL/GenBank/DDBJ whole genome shotgun (WGS) entry which is preliminary data.</text>
</comment>
<evidence type="ECO:0000256" key="5">
    <source>
        <dbReference type="ARBA" id="ARBA00022573"/>
    </source>
</evidence>
<evidence type="ECO:0000256" key="8">
    <source>
        <dbReference type="ARBA" id="ARBA00022840"/>
    </source>
</evidence>
<dbReference type="GO" id="GO:0009236">
    <property type="term" value="P:cobalamin biosynthetic process"/>
    <property type="evidence" value="ECO:0007669"/>
    <property type="project" value="UniProtKB-KW"/>
</dbReference>
<dbReference type="Pfam" id="PF03928">
    <property type="entry name" value="HbpS-like"/>
    <property type="match status" value="1"/>
</dbReference>
<dbReference type="InterPro" id="IPR016030">
    <property type="entry name" value="CblAdoTrfase-like"/>
</dbReference>
<dbReference type="InterPro" id="IPR038084">
    <property type="entry name" value="PduO/GlcC-like_sf"/>
</dbReference>
<gene>
    <name evidence="16" type="ORF">P7D69_09025</name>
    <name evidence="15" type="ORF">P7D78_11145</name>
</gene>
<proteinExistence type="inferred from homology"/>
<comment type="catalytic activity">
    <reaction evidence="13">
        <text>2 cob(II)alamin + reduced [electron-transfer flavoprotein] + 2 ATP = 2 adenosylcob(III)alamin + 2 triphosphate + oxidized [electron-transfer flavoprotein] + 3 H(+)</text>
        <dbReference type="Rhea" id="RHEA:28671"/>
        <dbReference type="Rhea" id="RHEA-COMP:10685"/>
        <dbReference type="Rhea" id="RHEA-COMP:10686"/>
        <dbReference type="ChEBI" id="CHEBI:15378"/>
        <dbReference type="ChEBI" id="CHEBI:16304"/>
        <dbReference type="ChEBI" id="CHEBI:18036"/>
        <dbReference type="ChEBI" id="CHEBI:18408"/>
        <dbReference type="ChEBI" id="CHEBI:30616"/>
        <dbReference type="ChEBI" id="CHEBI:57692"/>
        <dbReference type="ChEBI" id="CHEBI:58307"/>
        <dbReference type="EC" id="2.5.1.17"/>
    </reaction>
</comment>
<comment type="similarity">
    <text evidence="2">Belongs to the Cob(I)alamin adenosyltransferase family.</text>
</comment>
<dbReference type="RefSeq" id="WP_010746533.1">
    <property type="nucleotide sequence ID" value="NZ_BAAAXM010000040.1"/>
</dbReference>
<comment type="catalytic activity">
    <reaction evidence="12">
        <text>2 cob(II)yrinate a,c diamide + reduced [electron-transfer flavoprotein] + 2 ATP = 2 adenosylcob(III)yrinate a,c-diamide + 2 triphosphate + oxidized [electron-transfer flavoprotein] + 3 H(+)</text>
        <dbReference type="Rhea" id="RHEA:11528"/>
        <dbReference type="Rhea" id="RHEA-COMP:10685"/>
        <dbReference type="Rhea" id="RHEA-COMP:10686"/>
        <dbReference type="ChEBI" id="CHEBI:15378"/>
        <dbReference type="ChEBI" id="CHEBI:18036"/>
        <dbReference type="ChEBI" id="CHEBI:30616"/>
        <dbReference type="ChEBI" id="CHEBI:57692"/>
        <dbReference type="ChEBI" id="CHEBI:58307"/>
        <dbReference type="ChEBI" id="CHEBI:58503"/>
        <dbReference type="ChEBI" id="CHEBI:58537"/>
        <dbReference type="EC" id="2.5.1.17"/>
    </reaction>
</comment>
<evidence type="ECO:0000313" key="17">
    <source>
        <dbReference type="Proteomes" id="UP001254770"/>
    </source>
</evidence>
<dbReference type="PANTHER" id="PTHR12213">
    <property type="entry name" value="CORRINOID ADENOSYLTRANSFERASE"/>
    <property type="match status" value="1"/>
</dbReference>
<dbReference type="InterPro" id="IPR005624">
    <property type="entry name" value="PduO/GlcC-like"/>
</dbReference>
<dbReference type="NCBIfam" id="TIGR00636">
    <property type="entry name" value="PduO_Nterm"/>
    <property type="match status" value="1"/>
</dbReference>
<dbReference type="AlphaFoldDB" id="A0AAW8T7M5"/>
<evidence type="ECO:0000256" key="9">
    <source>
        <dbReference type="ARBA" id="ARBA00031529"/>
    </source>
</evidence>
<evidence type="ECO:0000313" key="16">
    <source>
        <dbReference type="EMBL" id="MDT2544476.1"/>
    </source>
</evidence>
<evidence type="ECO:0000313" key="15">
    <source>
        <dbReference type="EMBL" id="MDT2538689.1"/>
    </source>
</evidence>
<name>A0AAW8T7M5_9ENTE</name>
<dbReference type="EMBL" id="JARPXM010000010">
    <property type="protein sequence ID" value="MDT2538689.1"/>
    <property type="molecule type" value="Genomic_DNA"/>
</dbReference>
<dbReference type="SUPFAM" id="SSF143744">
    <property type="entry name" value="GlcG-like"/>
    <property type="match status" value="1"/>
</dbReference>
<evidence type="ECO:0000256" key="6">
    <source>
        <dbReference type="ARBA" id="ARBA00022679"/>
    </source>
</evidence>
<keyword evidence="6 16" id="KW-0808">Transferase</keyword>
<evidence type="ECO:0000256" key="3">
    <source>
        <dbReference type="ARBA" id="ARBA00012454"/>
    </source>
</evidence>
<reference evidence="16" key="1">
    <citation type="submission" date="2023-03" db="EMBL/GenBank/DDBJ databases">
        <authorList>
            <person name="Shen W."/>
            <person name="Cai J."/>
        </authorList>
    </citation>
    <scope>NUCLEOTIDE SEQUENCE</scope>
    <source>
        <strain evidence="15">B646-2</strain>
        <strain evidence="16">Y15</strain>
    </source>
</reference>
<dbReference type="Proteomes" id="UP001254770">
    <property type="component" value="Unassembled WGS sequence"/>
</dbReference>
<evidence type="ECO:0000256" key="4">
    <source>
        <dbReference type="ARBA" id="ARBA00020963"/>
    </source>
</evidence>
<evidence type="ECO:0000256" key="10">
    <source>
        <dbReference type="ARBA" id="ARBA00033334"/>
    </source>
</evidence>
<dbReference type="Pfam" id="PF01923">
    <property type="entry name" value="Cob_adeno_trans"/>
    <property type="match status" value="1"/>
</dbReference>
<evidence type="ECO:0000256" key="12">
    <source>
        <dbReference type="ARBA" id="ARBA00048555"/>
    </source>
</evidence>
<dbReference type="InterPro" id="IPR029499">
    <property type="entry name" value="PduO-typ"/>
</dbReference>
<evidence type="ECO:0000256" key="13">
    <source>
        <dbReference type="ARBA" id="ARBA00048692"/>
    </source>
</evidence>
<dbReference type="InterPro" id="IPR036451">
    <property type="entry name" value="CblAdoTrfase-like_sf"/>
</dbReference>
<evidence type="ECO:0000259" key="14">
    <source>
        <dbReference type="Pfam" id="PF01923"/>
    </source>
</evidence>
<keyword evidence="8" id="KW-0067">ATP-binding</keyword>
<dbReference type="Gene3D" id="1.20.1200.10">
    <property type="entry name" value="Cobalamin adenosyltransferase-like"/>
    <property type="match status" value="1"/>
</dbReference>
<dbReference type="EMBL" id="JARPXL010000007">
    <property type="protein sequence ID" value="MDT2544476.1"/>
    <property type="molecule type" value="Genomic_DNA"/>
</dbReference>
<organism evidence="16 17">
    <name type="scientific">Enterococcus raffinosus</name>
    <dbReference type="NCBI Taxonomy" id="71452"/>
    <lineage>
        <taxon>Bacteria</taxon>
        <taxon>Bacillati</taxon>
        <taxon>Bacillota</taxon>
        <taxon>Bacilli</taxon>
        <taxon>Lactobacillales</taxon>
        <taxon>Enterococcaceae</taxon>
        <taxon>Enterococcus</taxon>
    </lineage>
</organism>
<sequence length="333" mass="37278">MAIYTKTGDKGTTSLFDGTRVKKSDLRVDTYGTFDECCAQVSVAQKLARDSETIQHLEWVQQKLFQLNAEIATQKDFTKLEEKSTLIGSKDIHQMEEWIDQYTKRLPELHQFILPGQTHSGAQLHVARAVCRRGERLLTDLSEATDIREDLRKFVNRLSDCLYIFARMEDQKESEQKLINEILRRYLEKTGVPLQKSPLTMYQEIFRACEAQAVKMSLPVSMALVEKNGKLVSFYQMPGALLVSESMAQKKAYSAVAMKMHTHELAKLVQPDGALYQLETLTDGQVVTFGGGFVIKDVSGNVIGGLGISGGAVEEDMAIGQKGLEKLKEIGYA</sequence>
<keyword evidence="7" id="KW-0547">Nucleotide-binding</keyword>
<accession>A0AAW8T7M5</accession>
<dbReference type="Proteomes" id="UP001249240">
    <property type="component" value="Unassembled WGS sequence"/>
</dbReference>
<dbReference type="Gene3D" id="3.30.450.150">
    <property type="entry name" value="Haem-degrading domain"/>
    <property type="match status" value="1"/>
</dbReference>
<dbReference type="PIRSF" id="PIRSF036411">
    <property type="entry name" value="ATR_PduO"/>
    <property type="match status" value="1"/>
</dbReference>
<dbReference type="GO" id="GO:0005524">
    <property type="term" value="F:ATP binding"/>
    <property type="evidence" value="ECO:0007669"/>
    <property type="project" value="UniProtKB-KW"/>
</dbReference>
<evidence type="ECO:0000256" key="11">
    <source>
        <dbReference type="ARBA" id="ARBA00033354"/>
    </source>
</evidence>
<dbReference type="EC" id="2.5.1.17" evidence="3"/>